<evidence type="ECO:0000256" key="1">
    <source>
        <dbReference type="SAM" id="Phobius"/>
    </source>
</evidence>
<evidence type="ECO:0000313" key="3">
    <source>
        <dbReference type="EMBL" id="EMA57766.1"/>
    </source>
</evidence>
<dbReference type="STRING" id="1230456.C468_16550"/>
<keyword evidence="4" id="KW-1185">Reference proteome</keyword>
<dbReference type="Pfam" id="PF07760">
    <property type="entry name" value="DUF1616"/>
    <property type="match status" value="1"/>
</dbReference>
<name>M0NIR7_9EURY</name>
<feature type="transmembrane region" description="Helical" evidence="1">
    <location>
        <begin position="174"/>
        <end position="193"/>
    </location>
</feature>
<comment type="caution">
    <text evidence="3">The sequence shown here is derived from an EMBL/GenBank/DDBJ whole genome shotgun (WGS) entry which is preliminary data.</text>
</comment>
<keyword evidence="1" id="KW-0472">Membrane</keyword>
<feature type="domain" description="DUF1616" evidence="2">
    <location>
        <begin position="15"/>
        <end position="320"/>
    </location>
</feature>
<dbReference type="AlphaFoldDB" id="M0NIR7"/>
<feature type="transmembrane region" description="Helical" evidence="1">
    <location>
        <begin position="118"/>
        <end position="136"/>
    </location>
</feature>
<dbReference type="InterPro" id="IPR011674">
    <property type="entry name" value="DUF1616"/>
</dbReference>
<reference evidence="3 4" key="1">
    <citation type="journal article" date="2014" name="PLoS Genet.">
        <title>Phylogenetically driven sequencing of extremely halophilic archaea reveals strategies for static and dynamic osmo-response.</title>
        <authorList>
            <person name="Becker E.A."/>
            <person name="Seitzer P.M."/>
            <person name="Tritt A."/>
            <person name="Larsen D."/>
            <person name="Krusor M."/>
            <person name="Yao A.I."/>
            <person name="Wu D."/>
            <person name="Madern D."/>
            <person name="Eisen J.A."/>
            <person name="Darling A.E."/>
            <person name="Facciotti M.T."/>
        </authorList>
    </citation>
    <scope>NUCLEOTIDE SEQUENCE [LARGE SCALE GENOMIC DNA]</scope>
    <source>
        <strain evidence="3 4">JCM 14978</strain>
    </source>
</reference>
<evidence type="ECO:0000313" key="4">
    <source>
        <dbReference type="Proteomes" id="UP000011546"/>
    </source>
</evidence>
<proteinExistence type="predicted"/>
<evidence type="ECO:0000259" key="2">
    <source>
        <dbReference type="Pfam" id="PF07760"/>
    </source>
</evidence>
<dbReference type="PATRIC" id="fig|1230456.3.peg.3296"/>
<feature type="transmembrane region" description="Helical" evidence="1">
    <location>
        <begin position="36"/>
        <end position="58"/>
    </location>
</feature>
<dbReference type="EMBL" id="AOJH01000101">
    <property type="protein sequence ID" value="EMA57766.1"/>
    <property type="molecule type" value="Genomic_DNA"/>
</dbReference>
<keyword evidence="1" id="KW-0812">Transmembrane</keyword>
<dbReference type="Proteomes" id="UP000011546">
    <property type="component" value="Unassembled WGS sequence"/>
</dbReference>
<protein>
    <recommendedName>
        <fullName evidence="2">DUF1616 domain-containing protein</fullName>
    </recommendedName>
</protein>
<feature type="transmembrane region" description="Helical" evidence="1">
    <location>
        <begin position="12"/>
        <end position="30"/>
    </location>
</feature>
<keyword evidence="1" id="KW-1133">Transmembrane helix</keyword>
<sequence>MMDNSSTRMLSWDVVAILAYTAAVVPLQWIELSSSIRIVFLAPVLLFLPGFTLTTVLFPGGPTKDTRATNELSSERGDDGVSRLDLVERTAVSVGVSAGLLPLFAFGFDLVLGQVVGPIIAVTAVFSAIMAIIGRYRRSQLLERDRFEVPVREWFERSVTSTTEESTGAATVNIVLAVSVLLAIGAVGVAFAIPQQGATFTDFAVGSEQDGEFVTDGYPEDLAIGETAEMAVLIENSEGEPREYSVAVRFERVQNGTVTAVENADEFAVTVESGETIIQNHSVTRLMTGENVRLRFFLYRGEPPTDPGPETAYRSVHVWIHTD</sequence>
<gene>
    <name evidence="3" type="ORF">C468_16550</name>
</gene>
<organism evidence="3 4">
    <name type="scientific">Halorubrum kocurii JCM 14978</name>
    <dbReference type="NCBI Taxonomy" id="1230456"/>
    <lineage>
        <taxon>Archaea</taxon>
        <taxon>Methanobacteriati</taxon>
        <taxon>Methanobacteriota</taxon>
        <taxon>Stenosarchaea group</taxon>
        <taxon>Halobacteria</taxon>
        <taxon>Halobacteriales</taxon>
        <taxon>Haloferacaceae</taxon>
        <taxon>Halorubrum</taxon>
    </lineage>
</organism>
<accession>M0NIR7</accession>